<feature type="region of interest" description="Disordered" evidence="1">
    <location>
        <begin position="507"/>
        <end position="527"/>
    </location>
</feature>
<feature type="domain" description="VWFA" evidence="2">
    <location>
        <begin position="282"/>
        <end position="461"/>
    </location>
</feature>
<organism evidence="4 5">
    <name type="scientific">Acrodontium crateriforme</name>
    <dbReference type="NCBI Taxonomy" id="150365"/>
    <lineage>
        <taxon>Eukaryota</taxon>
        <taxon>Fungi</taxon>
        <taxon>Dikarya</taxon>
        <taxon>Ascomycota</taxon>
        <taxon>Pezizomycotina</taxon>
        <taxon>Dothideomycetes</taxon>
        <taxon>Dothideomycetidae</taxon>
        <taxon>Mycosphaerellales</taxon>
        <taxon>Teratosphaeriaceae</taxon>
        <taxon>Acrodontium</taxon>
    </lineage>
</organism>
<evidence type="ECO:0000313" key="4">
    <source>
        <dbReference type="EMBL" id="WPH04956.1"/>
    </source>
</evidence>
<evidence type="ECO:0000259" key="3">
    <source>
        <dbReference type="PROSITE" id="PS51468"/>
    </source>
</evidence>
<reference evidence="4 5" key="1">
    <citation type="submission" date="2023-11" db="EMBL/GenBank/DDBJ databases">
        <title>An acidophilic fungus is an integral part of prey digestion in a carnivorous sundew plant.</title>
        <authorList>
            <person name="Tsai I.J."/>
        </authorList>
    </citation>
    <scope>NUCLEOTIDE SEQUENCE [LARGE SCALE GENOMIC DNA]</scope>
    <source>
        <strain evidence="4">169a</strain>
    </source>
</reference>
<keyword evidence="5" id="KW-1185">Reference proteome</keyword>
<proteinExistence type="predicted"/>
<dbReference type="SMART" id="SM00327">
    <property type="entry name" value="VWA"/>
    <property type="match status" value="1"/>
</dbReference>
<dbReference type="PANTHER" id="PTHR45737:SF6">
    <property type="entry name" value="VON WILLEBRAND FACTOR A DOMAIN-CONTAINING PROTEIN 5A"/>
    <property type="match status" value="1"/>
</dbReference>
<feature type="domain" description="VIT" evidence="3">
    <location>
        <begin position="8"/>
        <end position="137"/>
    </location>
</feature>
<dbReference type="SUPFAM" id="SSF53300">
    <property type="entry name" value="vWA-like"/>
    <property type="match status" value="1"/>
</dbReference>
<evidence type="ECO:0000313" key="5">
    <source>
        <dbReference type="Proteomes" id="UP001303373"/>
    </source>
</evidence>
<dbReference type="SMART" id="SM00609">
    <property type="entry name" value="VIT"/>
    <property type="match status" value="1"/>
</dbReference>
<dbReference type="AlphaFoldDB" id="A0AAQ3R829"/>
<dbReference type="EMBL" id="CP138593">
    <property type="protein sequence ID" value="WPH04956.1"/>
    <property type="molecule type" value="Genomic_DNA"/>
</dbReference>
<evidence type="ECO:0000256" key="1">
    <source>
        <dbReference type="SAM" id="MobiDB-lite"/>
    </source>
</evidence>
<dbReference type="PROSITE" id="PS51468">
    <property type="entry name" value="VIT"/>
    <property type="match status" value="1"/>
</dbReference>
<protein>
    <submittedName>
        <fullName evidence="4">Uncharacterized protein</fullName>
    </submittedName>
</protein>
<dbReference type="InterPro" id="IPR013694">
    <property type="entry name" value="VIT"/>
</dbReference>
<dbReference type="PANTHER" id="PTHR45737">
    <property type="entry name" value="VON WILLEBRAND FACTOR A DOMAIN-CONTAINING PROTEIN 5A"/>
    <property type="match status" value="1"/>
</dbReference>
<feature type="region of interest" description="Disordered" evidence="1">
    <location>
        <begin position="681"/>
        <end position="736"/>
    </location>
</feature>
<dbReference type="Proteomes" id="UP001303373">
    <property type="component" value="Chromosome 14"/>
</dbReference>
<evidence type="ECO:0000259" key="2">
    <source>
        <dbReference type="PROSITE" id="PS50234"/>
    </source>
</evidence>
<dbReference type="Gene3D" id="3.40.50.410">
    <property type="entry name" value="von Willebrand factor, type A domain"/>
    <property type="match status" value="1"/>
</dbReference>
<name>A0AAQ3R829_9PEZI</name>
<dbReference type="InterPro" id="IPR036465">
    <property type="entry name" value="vWFA_dom_sf"/>
</dbReference>
<accession>A0AAQ3R829</accession>
<dbReference type="PROSITE" id="PS50234">
    <property type="entry name" value="VWFA"/>
    <property type="match status" value="1"/>
</dbReference>
<dbReference type="Pfam" id="PF08487">
    <property type="entry name" value="VIT"/>
    <property type="match status" value="1"/>
</dbReference>
<dbReference type="Pfam" id="PF13768">
    <property type="entry name" value="VWA_3"/>
    <property type="match status" value="1"/>
</dbReference>
<gene>
    <name evidence="4" type="ORF">R9X50_00785300</name>
</gene>
<dbReference type="InterPro" id="IPR002035">
    <property type="entry name" value="VWF_A"/>
</dbReference>
<sequence>MYQHIAGCYWIPSNANWKREYLPQVQLESQTTLTPVSFITKLTQTFHNANSSSIPQVRYTFPLYDGVAVNGYVISYADKRLTGVVKQKDVAKQTYQAAVDRGEAAALLESLPAGIFGVTLGNVPAQIDIVVEITYCGELKHDAAIDGLRYTLPTSIAPRYGDYPGTVMKSNVAAKSGIKITVDADMVGSPIRKLMSPSHPISVSMGATSKTEHSGATFVPSQASAELSQGTAELGSDFVIQLLFDDISRPQAILENHPTIPNQRAIMTTLVPKFVLPSEHPEIVFIADQSGSMGGSKNTALVAALQVFLKSLPLGVRFNICAFGNSYQFLWPKSQAYNEANLASATRFVSNFTASYGGTEILEPIKETFKSRLSDLPLEVMLLTDGEVWQESAIFDFINSEIHEKKTEARVFTLGIGNDVSHTLVEGVARAGNGFAQFVTSNEETDQKVIRMLKAALYGHMKDYAIEVHYAASKIDSMTEDDDFEMVEKVNDCLHIKDKAQESNAASAEKQPISFFDPSAAPADTPSKVDATVDRYAHLPSVETPKLLQAPSSIPPLFPFNRTTVYLLLGPETEQRPVSSITLRAKCSAGPLELNIPVHEKETTAIPAIHQLAARKAIQELEENRGWLHTVTGNDDKGETVLVKKKYESRFDELVEREVVKLGEKYQVASKWTSFVAVEDKTQDEDREQECTSIEQSDTELHREQPYQPVKKSKKRLLMSRTAQSGGTASPMASLRRCHSPPDARFHGGPTNASPQLMMQRQQPMQSQPPMPISAYGSPPSTMMRSMQVCISPPPPAFWTQAASDGPSFSPQDKECEDGDDDMGFGVFDGTEAAASQQTTFGCTSSGLASMAAAPGGALFGIAGSAAPPATTSDKSTTSQAPHKQPFFGAAKKGAPSTGSVFSRKQADVVASKPANISASSSETKCQVLRAIIAKQSFSGAWALDTKLLELLGVTMSPKDVVKAMKSSLPGLKKLSEESIATALVIAGMEMKLKAQKDVWEMVDEKARTWLGGQLSSVEVSDLINAAAQHI</sequence>